<proteinExistence type="inferred from homology"/>
<dbReference type="Pfam" id="PF00106">
    <property type="entry name" value="adh_short"/>
    <property type="match status" value="1"/>
</dbReference>
<comment type="caution">
    <text evidence="4">The sequence shown here is derived from an EMBL/GenBank/DDBJ whole genome shotgun (WGS) entry which is preliminary data.</text>
</comment>
<dbReference type="CDD" id="cd05233">
    <property type="entry name" value="SDR_c"/>
    <property type="match status" value="1"/>
</dbReference>
<gene>
    <name evidence="4" type="ORF">GJ654_06450</name>
</gene>
<evidence type="ECO:0000256" key="2">
    <source>
        <dbReference type="ARBA" id="ARBA00023002"/>
    </source>
</evidence>
<keyword evidence="2" id="KW-0560">Oxidoreductase</keyword>
<dbReference type="Proteomes" id="UP000439113">
    <property type="component" value="Unassembled WGS sequence"/>
</dbReference>
<dbReference type="InterPro" id="IPR002347">
    <property type="entry name" value="SDR_fam"/>
</dbReference>
<dbReference type="Gene3D" id="3.40.50.720">
    <property type="entry name" value="NAD(P)-binding Rossmann-like Domain"/>
    <property type="match status" value="1"/>
</dbReference>
<protein>
    <submittedName>
        <fullName evidence="4">SDR family NAD(P)-dependent oxidoreductase</fullName>
    </submittedName>
</protein>
<evidence type="ECO:0000256" key="3">
    <source>
        <dbReference type="RuleBase" id="RU000363"/>
    </source>
</evidence>
<sequence length="264" mass="27589">MLITGASGGIGADLARHAGLKGHDLALVARNREALDALADEIARYPGRTAPRPLVLDYDLAAPEAPAAVEDLLALAGASVEILVNNAGYGLIGSAAESDRAAQLGMIDLNIRALTELSLRFSADLIANKGRLLNVASVAAYMPGPGMAVYYASKAYVLSFTEALSKELEPHGVTVTALCPGPVPTGFGARAGFGGMMDWIKFFQLSPEAVAEAGYNAMMAGKRVEIPGLFTKLTIGAIAVMPKSLLLDNVAAVQLRRKREVGKE</sequence>
<dbReference type="AlphaFoldDB" id="A0A6N8DJB7"/>
<reference evidence="4 5" key="1">
    <citation type="submission" date="2019-11" db="EMBL/GenBank/DDBJ databases">
        <title>Whole-genome sequence of a Rhodoblastus acidophilus DSM 142.</title>
        <authorList>
            <person name="Kyndt J.A."/>
            <person name="Meyer T.E."/>
        </authorList>
    </citation>
    <scope>NUCLEOTIDE SEQUENCE [LARGE SCALE GENOMIC DNA]</scope>
    <source>
        <strain evidence="4 5">DSM 142</strain>
    </source>
</reference>
<dbReference type="GO" id="GO:0016491">
    <property type="term" value="F:oxidoreductase activity"/>
    <property type="evidence" value="ECO:0007669"/>
    <property type="project" value="UniProtKB-KW"/>
</dbReference>
<dbReference type="PANTHER" id="PTHR44196:SF2">
    <property type="entry name" value="SHORT-CHAIN DEHYDROGENASE-RELATED"/>
    <property type="match status" value="1"/>
</dbReference>
<evidence type="ECO:0000313" key="5">
    <source>
        <dbReference type="Proteomes" id="UP000439113"/>
    </source>
</evidence>
<dbReference type="SUPFAM" id="SSF51735">
    <property type="entry name" value="NAD(P)-binding Rossmann-fold domains"/>
    <property type="match status" value="1"/>
</dbReference>
<dbReference type="InterPro" id="IPR036291">
    <property type="entry name" value="NAD(P)-bd_dom_sf"/>
</dbReference>
<dbReference type="PIRSF" id="PIRSF000126">
    <property type="entry name" value="11-beta-HSD1"/>
    <property type="match status" value="1"/>
</dbReference>
<dbReference type="RefSeq" id="WP_155445523.1">
    <property type="nucleotide sequence ID" value="NZ_JAOQNR010000005.1"/>
</dbReference>
<accession>A0A6N8DJB7</accession>
<dbReference type="PRINTS" id="PR00081">
    <property type="entry name" value="GDHRDH"/>
</dbReference>
<evidence type="ECO:0000256" key="1">
    <source>
        <dbReference type="ARBA" id="ARBA00006484"/>
    </source>
</evidence>
<organism evidence="4 5">
    <name type="scientific">Rhodoblastus acidophilus</name>
    <name type="common">Rhodopseudomonas acidophila</name>
    <dbReference type="NCBI Taxonomy" id="1074"/>
    <lineage>
        <taxon>Bacteria</taxon>
        <taxon>Pseudomonadati</taxon>
        <taxon>Pseudomonadota</taxon>
        <taxon>Alphaproteobacteria</taxon>
        <taxon>Hyphomicrobiales</taxon>
        <taxon>Rhodoblastaceae</taxon>
        <taxon>Rhodoblastus</taxon>
    </lineage>
</organism>
<dbReference type="GO" id="GO:0016020">
    <property type="term" value="C:membrane"/>
    <property type="evidence" value="ECO:0007669"/>
    <property type="project" value="TreeGrafter"/>
</dbReference>
<dbReference type="PANTHER" id="PTHR44196">
    <property type="entry name" value="DEHYDROGENASE/REDUCTASE SDR FAMILY MEMBER 7B"/>
    <property type="match status" value="1"/>
</dbReference>
<dbReference type="OrthoDB" id="9808814at2"/>
<evidence type="ECO:0000313" key="4">
    <source>
        <dbReference type="EMBL" id="MTV30632.1"/>
    </source>
</evidence>
<dbReference type="PRINTS" id="PR00080">
    <property type="entry name" value="SDRFAMILY"/>
</dbReference>
<name>A0A6N8DJB7_RHOAC</name>
<comment type="similarity">
    <text evidence="1 3">Belongs to the short-chain dehydrogenases/reductases (SDR) family.</text>
</comment>
<dbReference type="EMBL" id="WNKS01000004">
    <property type="protein sequence ID" value="MTV30632.1"/>
    <property type="molecule type" value="Genomic_DNA"/>
</dbReference>